<organism evidence="1 2">
    <name type="scientific">Hermanssonia centrifuga</name>
    <dbReference type="NCBI Taxonomy" id="98765"/>
    <lineage>
        <taxon>Eukaryota</taxon>
        <taxon>Fungi</taxon>
        <taxon>Dikarya</taxon>
        <taxon>Basidiomycota</taxon>
        <taxon>Agaricomycotina</taxon>
        <taxon>Agaricomycetes</taxon>
        <taxon>Polyporales</taxon>
        <taxon>Meruliaceae</taxon>
        <taxon>Hermanssonia</taxon>
    </lineage>
</organism>
<protein>
    <submittedName>
        <fullName evidence="1">Uncharacterized protein</fullName>
    </submittedName>
</protein>
<evidence type="ECO:0000313" key="2">
    <source>
        <dbReference type="Proteomes" id="UP000186601"/>
    </source>
</evidence>
<reference evidence="1 2" key="1">
    <citation type="submission" date="2018-02" db="EMBL/GenBank/DDBJ databases">
        <title>Genome sequence of the basidiomycete white-rot fungus Phlebia centrifuga.</title>
        <authorList>
            <person name="Granchi Z."/>
            <person name="Peng M."/>
            <person name="de Vries R.P."/>
            <person name="Hilden K."/>
            <person name="Makela M.R."/>
            <person name="Grigoriev I."/>
            <person name="Riley R."/>
        </authorList>
    </citation>
    <scope>NUCLEOTIDE SEQUENCE [LARGE SCALE GENOMIC DNA]</scope>
    <source>
        <strain evidence="1 2">FBCC195</strain>
    </source>
</reference>
<accession>A0A2R6NIM9</accession>
<dbReference type="AlphaFoldDB" id="A0A2R6NIM9"/>
<sequence length="188" mass="21965">MEVKSAQEIEAAIEYRYYEIAELKSRINTFSLINQRLPPELLAEVFHHYMPGEMCLTDHKPLHEDHPYDISVDLGSNNWLKAFKQMENLLVLRANGISADCLSEVLTTRQSQTSTLERRGERLKKTLRKRKARRLPWRKLSITGAYNFSVGDMNKLVALMKFLEWDSMEKLVDQDESEDDGEFRWGRG</sequence>
<dbReference type="Proteomes" id="UP000186601">
    <property type="component" value="Unassembled WGS sequence"/>
</dbReference>
<keyword evidence="2" id="KW-1185">Reference proteome</keyword>
<comment type="caution">
    <text evidence="1">The sequence shown here is derived from an EMBL/GenBank/DDBJ whole genome shotgun (WGS) entry which is preliminary data.</text>
</comment>
<gene>
    <name evidence="1" type="ORF">PHLCEN_2v11926</name>
</gene>
<proteinExistence type="predicted"/>
<evidence type="ECO:0000313" key="1">
    <source>
        <dbReference type="EMBL" id="PSR72219.1"/>
    </source>
</evidence>
<dbReference type="EMBL" id="MLYV02001205">
    <property type="protein sequence ID" value="PSR72219.1"/>
    <property type="molecule type" value="Genomic_DNA"/>
</dbReference>
<name>A0A2R6NIM9_9APHY</name>